<proteinExistence type="predicted"/>
<name>A0ABN9ZSE9_PIPNA</name>
<organism evidence="1 2">
    <name type="scientific">Pipistrellus nathusii</name>
    <name type="common">Nathusius' pipistrelle</name>
    <dbReference type="NCBI Taxonomy" id="59473"/>
    <lineage>
        <taxon>Eukaryota</taxon>
        <taxon>Metazoa</taxon>
        <taxon>Chordata</taxon>
        <taxon>Craniata</taxon>
        <taxon>Vertebrata</taxon>
        <taxon>Euteleostomi</taxon>
        <taxon>Mammalia</taxon>
        <taxon>Eutheria</taxon>
        <taxon>Laurasiatheria</taxon>
        <taxon>Chiroptera</taxon>
        <taxon>Yangochiroptera</taxon>
        <taxon>Vespertilionidae</taxon>
        <taxon>Pipistrellus</taxon>
    </lineage>
</organism>
<keyword evidence="2" id="KW-1185">Reference proteome</keyword>
<dbReference type="Proteomes" id="UP001314169">
    <property type="component" value="Chromosome 2"/>
</dbReference>
<protein>
    <submittedName>
        <fullName evidence="1">Uncharacterized protein</fullName>
    </submittedName>
</protein>
<dbReference type="EMBL" id="OY882859">
    <property type="protein sequence ID" value="CAK6441186.1"/>
    <property type="molecule type" value="Genomic_DNA"/>
</dbReference>
<accession>A0ABN9ZSE9</accession>
<reference evidence="1" key="1">
    <citation type="submission" date="2023-12" db="EMBL/GenBank/DDBJ databases">
        <authorList>
            <person name="Brown T."/>
        </authorList>
    </citation>
    <scope>NUCLEOTIDE SEQUENCE</scope>
</reference>
<evidence type="ECO:0000313" key="1">
    <source>
        <dbReference type="EMBL" id="CAK6441186.1"/>
    </source>
</evidence>
<evidence type="ECO:0000313" key="2">
    <source>
        <dbReference type="Proteomes" id="UP001314169"/>
    </source>
</evidence>
<gene>
    <name evidence="1" type="ORF">MPIPNATIZW_LOCUS9492</name>
</gene>
<sequence>MNQPLYPAPASTHPVHSPCCTCVIIQELLIACEIGFKFLSWPLKLTLIWKYLHLCSFSCTHSTCLHLPNSSWSLGILLLLLPGMSLSPISASGNLLDSTEALLLQEALAGPVSTLYQISLPGAHLPRPVDSLPEGSALQWYQLRVSTPVSLLPCTQPCAGH</sequence>